<accession>A0A3A3GYB5</accession>
<organism evidence="1 2">
    <name type="scientific">Paenibacillus thiaminolyticus</name>
    <name type="common">Bacillus thiaminolyticus</name>
    <dbReference type="NCBI Taxonomy" id="49283"/>
    <lineage>
        <taxon>Bacteria</taxon>
        <taxon>Bacillati</taxon>
        <taxon>Bacillota</taxon>
        <taxon>Bacilli</taxon>
        <taxon>Bacillales</taxon>
        <taxon>Paenibacillaceae</taxon>
        <taxon>Paenibacillus</taxon>
    </lineage>
</organism>
<evidence type="ECO:0008006" key="3">
    <source>
        <dbReference type="Google" id="ProtNLM"/>
    </source>
</evidence>
<evidence type="ECO:0000313" key="1">
    <source>
        <dbReference type="EMBL" id="RJG23161.1"/>
    </source>
</evidence>
<evidence type="ECO:0000313" key="2">
    <source>
        <dbReference type="Proteomes" id="UP000266177"/>
    </source>
</evidence>
<reference evidence="1 2" key="1">
    <citation type="submission" date="2018-09" db="EMBL/GenBank/DDBJ databases">
        <title>Paenibacillus SK2017-BO5.</title>
        <authorList>
            <person name="Piskunova J.V."/>
            <person name="Dubiley S.A."/>
            <person name="Severinov K.V."/>
        </authorList>
    </citation>
    <scope>NUCLEOTIDE SEQUENCE [LARGE SCALE GENOMIC DNA]</scope>
    <source>
        <strain evidence="1 2">BO5</strain>
    </source>
</reference>
<gene>
    <name evidence="1" type="ORF">DQX05_14950</name>
</gene>
<comment type="caution">
    <text evidence="1">The sequence shown here is derived from an EMBL/GenBank/DDBJ whole genome shotgun (WGS) entry which is preliminary data.</text>
</comment>
<dbReference type="EMBL" id="QYZD01000012">
    <property type="protein sequence ID" value="RJG23161.1"/>
    <property type="molecule type" value="Genomic_DNA"/>
</dbReference>
<proteinExistence type="predicted"/>
<dbReference type="RefSeq" id="WP_119794371.1">
    <property type="nucleotide sequence ID" value="NZ_QYZD01000012.1"/>
</dbReference>
<dbReference type="OrthoDB" id="9902324at2"/>
<protein>
    <recommendedName>
        <fullName evidence="3">DUF2642 domain-containing protein</fullName>
    </recommendedName>
</protein>
<dbReference type="AlphaFoldDB" id="A0A3A3GYB5"/>
<name>A0A3A3GYB5_PANTH</name>
<dbReference type="Proteomes" id="UP000266177">
    <property type="component" value="Unassembled WGS sequence"/>
</dbReference>
<sequence length="95" mass="10689">MWLWFGCGRLDRKVRHLEEKIEELARGVDEAASGVVPNQELRRFLEFKVGRESVVYTPSAEVRGVLLCVGSGVLQLRETAGARAIIPFSKVTYIQ</sequence>